<name>K1WB57_TRIAC</name>
<evidence type="ECO:0000313" key="3">
    <source>
        <dbReference type="Proteomes" id="UP000006757"/>
    </source>
</evidence>
<dbReference type="Proteomes" id="UP000006757">
    <property type="component" value="Unassembled WGS sequence"/>
</dbReference>
<comment type="caution">
    <text evidence="2">The sequence shown here is derived from an EMBL/GenBank/DDBJ whole genome shotgun (WGS) entry which is preliminary data.</text>
</comment>
<feature type="compositionally biased region" description="Basic and acidic residues" evidence="1">
    <location>
        <begin position="467"/>
        <end position="476"/>
    </location>
</feature>
<reference evidence="2 3" key="1">
    <citation type="journal article" date="2012" name="Eukaryot. Cell">
        <title>Genome sequence of the Trichosporon asahii environmental strain CBS 8904.</title>
        <authorList>
            <person name="Yang R.Y."/>
            <person name="Li H.T."/>
            <person name="Zhu H."/>
            <person name="Zhou G.P."/>
            <person name="Wang M."/>
            <person name="Wang L."/>
        </authorList>
    </citation>
    <scope>NUCLEOTIDE SEQUENCE [LARGE SCALE GENOMIC DNA]</scope>
    <source>
        <strain evidence="2 3">CBS 8904</strain>
    </source>
</reference>
<organism evidence="2 3">
    <name type="scientific">Trichosporon asahii var. asahii (strain CBS 8904)</name>
    <name type="common">Yeast</name>
    <dbReference type="NCBI Taxonomy" id="1220162"/>
    <lineage>
        <taxon>Eukaryota</taxon>
        <taxon>Fungi</taxon>
        <taxon>Dikarya</taxon>
        <taxon>Basidiomycota</taxon>
        <taxon>Agaricomycotina</taxon>
        <taxon>Tremellomycetes</taxon>
        <taxon>Trichosporonales</taxon>
        <taxon>Trichosporonaceae</taxon>
        <taxon>Trichosporon</taxon>
    </lineage>
</organism>
<feature type="region of interest" description="Disordered" evidence="1">
    <location>
        <begin position="192"/>
        <end position="227"/>
    </location>
</feature>
<evidence type="ECO:0000256" key="1">
    <source>
        <dbReference type="SAM" id="MobiDB-lite"/>
    </source>
</evidence>
<keyword evidence="3" id="KW-1185">Reference proteome</keyword>
<feature type="compositionally biased region" description="Polar residues" evidence="1">
    <location>
        <begin position="192"/>
        <end position="211"/>
    </location>
</feature>
<proteinExistence type="predicted"/>
<feature type="compositionally biased region" description="Low complexity" evidence="1">
    <location>
        <begin position="260"/>
        <end position="272"/>
    </location>
</feature>
<feature type="region of interest" description="Disordered" evidence="1">
    <location>
        <begin position="465"/>
        <end position="509"/>
    </location>
</feature>
<protein>
    <submittedName>
        <fullName evidence="2">Uncharacterized protein</fullName>
    </submittedName>
</protein>
<dbReference type="HOGENOM" id="CLU_521942_0_0_1"/>
<sequence>MGQRFSRPTRDTAIDSDYDLQLLTALAIYSQIMSYTESMVGEGGSTTNGRSRAGQATECPPAPARHHQGADLPAPPARVSSKDDRPILHAPQPTYGFHGKGSSLALAAENPRHLQLAVAKFQNTNLPVREDERSSSGHTPSAADAVTNTAAQQSDRHSSSVRGVPRVPPFGTHDAVSAATLFTFRPGLLQTAGSPHNPVTNDSSASSTPVYVTSEDSDEEPDNGSDAGLWVKIDALDVNANEHEGIPIGSDNEHTDGGESDSAYSSAASSQSPRLTVNNLQEALALHRLILRGRDEMAALRSARPLSPCNWQSADESHQFRGFRPALIVRLQLLGRGPLLVDMEALIAAEPLDDDPEFSVDEDDDGELDYLACNSLTSHVELAAAAKLVSKYHRFMAAWWSRRRNRIGPSDPDSQKGKERKRSAAYLEFAAFARAHRTVSRREWEAEDSDEDYEEIEPEDIWPIEGTGRHDLETTRGPHSWVVRPDEMSDYESQEMSSSDDNESLGGDWYSSIVGVASVDGPNSG</sequence>
<accession>K1WB57</accession>
<feature type="compositionally biased region" description="Acidic residues" evidence="1">
    <location>
        <begin position="488"/>
        <end position="503"/>
    </location>
</feature>
<gene>
    <name evidence="2" type="ORF">A1Q2_06652</name>
</gene>
<evidence type="ECO:0000313" key="2">
    <source>
        <dbReference type="EMBL" id="EKC98898.1"/>
    </source>
</evidence>
<dbReference type="EMBL" id="AMBO01000378">
    <property type="protein sequence ID" value="EKC98898.1"/>
    <property type="molecule type" value="Genomic_DNA"/>
</dbReference>
<dbReference type="InParanoid" id="K1WB57"/>
<feature type="region of interest" description="Disordered" evidence="1">
    <location>
        <begin position="40"/>
        <end position="96"/>
    </location>
</feature>
<feature type="region of interest" description="Disordered" evidence="1">
    <location>
        <begin position="243"/>
        <end position="274"/>
    </location>
</feature>
<feature type="compositionally biased region" description="Basic and acidic residues" evidence="1">
    <location>
        <begin position="243"/>
        <end position="257"/>
    </location>
</feature>
<dbReference type="AlphaFoldDB" id="K1WB57"/>
<feature type="region of interest" description="Disordered" evidence="1">
    <location>
        <begin position="125"/>
        <end position="172"/>
    </location>
</feature>